<accession>A0A1H3PK32</accession>
<organism evidence="10 11">
    <name type="scientific">Rhodonellum ikkaensis</name>
    <dbReference type="NCBI Taxonomy" id="336829"/>
    <lineage>
        <taxon>Bacteria</taxon>
        <taxon>Pseudomonadati</taxon>
        <taxon>Bacteroidota</taxon>
        <taxon>Cytophagia</taxon>
        <taxon>Cytophagales</taxon>
        <taxon>Cytophagaceae</taxon>
        <taxon>Rhodonellum</taxon>
    </lineage>
</organism>
<dbReference type="NCBIfam" id="TIGR01411">
    <property type="entry name" value="tatAE"/>
    <property type="match status" value="1"/>
</dbReference>
<dbReference type="InterPro" id="IPR006312">
    <property type="entry name" value="TatA/E"/>
</dbReference>
<dbReference type="RefSeq" id="WP_019597904.1">
    <property type="nucleotide sequence ID" value="NZ_FNQC01000004.1"/>
</dbReference>
<comment type="subunit">
    <text evidence="9">Forms a complex with TatC.</text>
</comment>
<evidence type="ECO:0000313" key="10">
    <source>
        <dbReference type="EMBL" id="SDZ01195.1"/>
    </source>
</evidence>
<reference evidence="10 11" key="1">
    <citation type="submission" date="2016-10" db="EMBL/GenBank/DDBJ databases">
        <authorList>
            <person name="Varghese N."/>
            <person name="Submissions S."/>
        </authorList>
    </citation>
    <scope>NUCLEOTIDE SEQUENCE [LARGE SCALE GENOMIC DNA]</scope>
    <source>
        <strain evidence="10 11">DSM 17997</strain>
    </source>
</reference>
<protein>
    <recommendedName>
        <fullName evidence="9">Sec-independent protein translocase protein TatA</fullName>
    </recommendedName>
</protein>
<keyword evidence="2 9" id="KW-0813">Transport</keyword>
<evidence type="ECO:0000256" key="3">
    <source>
        <dbReference type="ARBA" id="ARBA00022475"/>
    </source>
</evidence>
<keyword evidence="11" id="KW-1185">Reference proteome</keyword>
<dbReference type="InterPro" id="IPR003369">
    <property type="entry name" value="TatA/B/E"/>
</dbReference>
<keyword evidence="7 9" id="KW-0811">Translocation</keyword>
<evidence type="ECO:0000256" key="4">
    <source>
        <dbReference type="ARBA" id="ARBA00022692"/>
    </source>
</evidence>
<evidence type="ECO:0000313" key="11">
    <source>
        <dbReference type="Proteomes" id="UP000199663"/>
    </source>
</evidence>
<name>A0A1H3PK32_9BACT</name>
<proteinExistence type="inferred from homology"/>
<dbReference type="NCBIfam" id="NF011430">
    <property type="entry name" value="PRK14861.1"/>
    <property type="match status" value="1"/>
</dbReference>
<dbReference type="PANTHER" id="PTHR42982:SF1">
    <property type="entry name" value="SEC-INDEPENDENT PROTEIN TRANSLOCASE PROTEIN TATA"/>
    <property type="match status" value="1"/>
</dbReference>
<evidence type="ECO:0000256" key="6">
    <source>
        <dbReference type="ARBA" id="ARBA00022989"/>
    </source>
</evidence>
<dbReference type="EMBL" id="FNQC01000004">
    <property type="protein sequence ID" value="SDZ01195.1"/>
    <property type="molecule type" value="Genomic_DNA"/>
</dbReference>
<evidence type="ECO:0000256" key="9">
    <source>
        <dbReference type="HAMAP-Rule" id="MF_00236"/>
    </source>
</evidence>
<evidence type="ECO:0000256" key="5">
    <source>
        <dbReference type="ARBA" id="ARBA00022927"/>
    </source>
</evidence>
<evidence type="ECO:0000256" key="7">
    <source>
        <dbReference type="ARBA" id="ARBA00023010"/>
    </source>
</evidence>
<comment type="subcellular location">
    <subcellularLocation>
        <location evidence="1 9">Cell membrane</location>
        <topology evidence="1 9">Single-pass membrane protein</topology>
    </subcellularLocation>
</comment>
<dbReference type="PANTHER" id="PTHR42982">
    <property type="entry name" value="SEC-INDEPENDENT PROTEIN TRANSLOCASE PROTEIN TATA"/>
    <property type="match status" value="1"/>
</dbReference>
<evidence type="ECO:0000256" key="8">
    <source>
        <dbReference type="ARBA" id="ARBA00023136"/>
    </source>
</evidence>
<keyword evidence="4 9" id="KW-0812">Transmembrane</keyword>
<dbReference type="HAMAP" id="MF_00236">
    <property type="entry name" value="TatA_E"/>
    <property type="match status" value="1"/>
</dbReference>
<gene>
    <name evidence="9" type="primary">tatA</name>
    <name evidence="10" type="ORF">SAMN05444412_104299</name>
</gene>
<evidence type="ECO:0000256" key="1">
    <source>
        <dbReference type="ARBA" id="ARBA00004162"/>
    </source>
</evidence>
<dbReference type="Pfam" id="PF02416">
    <property type="entry name" value="TatA_B_E"/>
    <property type="match status" value="1"/>
</dbReference>
<keyword evidence="5 9" id="KW-0653">Protein transport</keyword>
<dbReference type="Proteomes" id="UP000199663">
    <property type="component" value="Unassembled WGS sequence"/>
</dbReference>
<keyword evidence="3 9" id="KW-1003">Cell membrane</keyword>
<comment type="caution">
    <text evidence="10">The sequence shown here is derived from an EMBL/GenBank/DDBJ whole genome shotgun (WGS) entry which is preliminary data.</text>
</comment>
<sequence length="67" mass="7413">MTTLGFIQNMGGGSIVLIILVIVLLFGAKRIPELARGLGRGIREFKDATKEIQDDLEEGLKEKKKKD</sequence>
<dbReference type="Gene3D" id="1.20.5.3310">
    <property type="match status" value="1"/>
</dbReference>
<comment type="function">
    <text evidence="9">Part of the twin-arginine translocation (Tat) system that transports large folded proteins containing a characteristic twin-arginine motif in their signal peptide across membranes. TatA could form the protein-conducting channel of the Tat system.</text>
</comment>
<keyword evidence="8 9" id="KW-0472">Membrane</keyword>
<comment type="similarity">
    <text evidence="9">Belongs to the TatA/E family.</text>
</comment>
<keyword evidence="6 9" id="KW-1133">Transmembrane helix</keyword>
<evidence type="ECO:0000256" key="2">
    <source>
        <dbReference type="ARBA" id="ARBA00022448"/>
    </source>
</evidence>
<feature type="transmembrane region" description="Helical" evidence="9">
    <location>
        <begin position="6"/>
        <end position="26"/>
    </location>
</feature>